<keyword evidence="1" id="KW-0812">Transmembrane</keyword>
<gene>
    <name evidence="2" type="ORF">KH389_06835</name>
</gene>
<proteinExistence type="predicted"/>
<dbReference type="EMBL" id="CP074676">
    <property type="protein sequence ID" value="QVL20293.1"/>
    <property type="molecule type" value="Genomic_DNA"/>
</dbReference>
<accession>A0ABX8DVE4</accession>
<sequence>MPAAAKPSFAFRLGRSLGHVAKFCLHDRNPKTRWVKRVVFVGPLLFLVISNITGILSTILTAVCLVAGIYALSKIDSDKIDFFAEDASDEDDHDESHRAPFYGEYGHPNYHMYYDD</sequence>
<dbReference type="GeneID" id="87479949"/>
<evidence type="ECO:0000313" key="3">
    <source>
        <dbReference type="Proteomes" id="UP000678154"/>
    </source>
</evidence>
<dbReference type="RefSeq" id="WP_213607093.1">
    <property type="nucleotide sequence ID" value="NZ_CP074676.1"/>
</dbReference>
<keyword evidence="1" id="KW-0472">Membrane</keyword>
<feature type="transmembrane region" description="Helical" evidence="1">
    <location>
        <begin position="44"/>
        <end position="72"/>
    </location>
</feature>
<keyword evidence="3" id="KW-1185">Reference proteome</keyword>
<name>A0ABX8DVE4_9PSED</name>
<evidence type="ECO:0008006" key="4">
    <source>
        <dbReference type="Google" id="ProtNLM"/>
    </source>
</evidence>
<dbReference type="Proteomes" id="UP000678154">
    <property type="component" value="Chromosome"/>
</dbReference>
<reference evidence="2 3" key="1">
    <citation type="journal article" date="2016" name="J. Hazard. Mater.">
        <title>A newly isolated Pseudomonas putida S-1 strain for batch-mode-propanethiol degradation and continuous treatment of propanethiol-containing waste gas.</title>
        <authorList>
            <person name="Chen D.Z."/>
            <person name="Sun Y.M."/>
            <person name="Han L.M."/>
            <person name="Chen J."/>
            <person name="Ye J.X."/>
            <person name="Chen J.M."/>
        </authorList>
    </citation>
    <scope>NUCLEOTIDE SEQUENCE [LARGE SCALE GENOMIC DNA]</scope>
    <source>
        <strain evidence="2 3">S-1</strain>
    </source>
</reference>
<keyword evidence="1" id="KW-1133">Transmembrane helix</keyword>
<evidence type="ECO:0000313" key="2">
    <source>
        <dbReference type="EMBL" id="QVL20293.1"/>
    </source>
</evidence>
<evidence type="ECO:0000256" key="1">
    <source>
        <dbReference type="SAM" id="Phobius"/>
    </source>
</evidence>
<protein>
    <recommendedName>
        <fullName evidence="4">DUF3742 family protein</fullName>
    </recommendedName>
</protein>
<organism evidence="2 3">
    <name type="scientific">Pseudomonas qingdaonensis</name>
    <dbReference type="NCBI Taxonomy" id="2056231"/>
    <lineage>
        <taxon>Bacteria</taxon>
        <taxon>Pseudomonadati</taxon>
        <taxon>Pseudomonadota</taxon>
        <taxon>Gammaproteobacteria</taxon>
        <taxon>Pseudomonadales</taxon>
        <taxon>Pseudomonadaceae</taxon>
        <taxon>Pseudomonas</taxon>
    </lineage>
</organism>